<dbReference type="Gene3D" id="3.40.50.620">
    <property type="entry name" value="HUPs"/>
    <property type="match status" value="1"/>
</dbReference>
<comment type="similarity">
    <text evidence="3 11">Belongs to the NadD family.</text>
</comment>
<comment type="function">
    <text evidence="1 11">Catalyzes the reversible adenylation of nicotinate mononucleotide (NaMN) to nicotinic acid adenine dinucleotide (NaAD).</text>
</comment>
<evidence type="ECO:0000256" key="10">
    <source>
        <dbReference type="ARBA" id="ARBA00048721"/>
    </source>
</evidence>
<keyword evidence="8 11" id="KW-0067">ATP-binding</keyword>
<evidence type="ECO:0000256" key="3">
    <source>
        <dbReference type="ARBA" id="ARBA00009014"/>
    </source>
</evidence>
<dbReference type="InterPro" id="IPR005248">
    <property type="entry name" value="NadD/NMNAT"/>
</dbReference>
<dbReference type="CDD" id="cd02165">
    <property type="entry name" value="NMNAT"/>
    <property type="match status" value="1"/>
</dbReference>
<evidence type="ECO:0000256" key="1">
    <source>
        <dbReference type="ARBA" id="ARBA00002324"/>
    </source>
</evidence>
<evidence type="ECO:0000256" key="5">
    <source>
        <dbReference type="ARBA" id="ARBA00022679"/>
    </source>
</evidence>
<evidence type="ECO:0000256" key="4">
    <source>
        <dbReference type="ARBA" id="ARBA00022642"/>
    </source>
</evidence>
<dbReference type="InterPro" id="IPR004821">
    <property type="entry name" value="Cyt_trans-like"/>
</dbReference>
<keyword evidence="4 11" id="KW-0662">Pyridine nucleotide biosynthesis</keyword>
<evidence type="ECO:0000313" key="13">
    <source>
        <dbReference type="EMBL" id="MEY8244328.1"/>
    </source>
</evidence>
<dbReference type="SUPFAM" id="SSF52374">
    <property type="entry name" value="Nucleotidylyl transferase"/>
    <property type="match status" value="1"/>
</dbReference>
<comment type="caution">
    <text evidence="13">The sequence shown here is derived from an EMBL/GenBank/DDBJ whole genome shotgun (WGS) entry which is preliminary data.</text>
</comment>
<evidence type="ECO:0000313" key="14">
    <source>
        <dbReference type="Proteomes" id="UP001565200"/>
    </source>
</evidence>
<comment type="pathway">
    <text evidence="2 11">Cofactor biosynthesis; NAD(+) biosynthesis; deamido-NAD(+) from nicotinate D-ribonucleotide: step 1/1.</text>
</comment>
<keyword evidence="7 11" id="KW-0547">Nucleotide-binding</keyword>
<accession>A0ABV4CSG8</accession>
<evidence type="ECO:0000256" key="7">
    <source>
        <dbReference type="ARBA" id="ARBA00022741"/>
    </source>
</evidence>
<dbReference type="PANTHER" id="PTHR39321:SF3">
    <property type="entry name" value="PHOSPHOPANTETHEINE ADENYLYLTRANSFERASE"/>
    <property type="match status" value="1"/>
</dbReference>
<evidence type="ECO:0000256" key="2">
    <source>
        <dbReference type="ARBA" id="ARBA00005019"/>
    </source>
</evidence>
<evidence type="ECO:0000256" key="11">
    <source>
        <dbReference type="HAMAP-Rule" id="MF_00244"/>
    </source>
</evidence>
<evidence type="ECO:0000256" key="6">
    <source>
        <dbReference type="ARBA" id="ARBA00022695"/>
    </source>
</evidence>
<gene>
    <name evidence="11 13" type="primary">nadD</name>
    <name evidence="13" type="ORF">AAK873_01695</name>
</gene>
<reference evidence="13 14" key="1">
    <citation type="submission" date="2024-03" db="EMBL/GenBank/DDBJ databases">
        <title>Mouse gut bacterial collection (mGBC) of GemPharmatech.</title>
        <authorList>
            <person name="He Y."/>
            <person name="Dong L."/>
            <person name="Wu D."/>
            <person name="Gao X."/>
            <person name="Lin Z."/>
        </authorList>
    </citation>
    <scope>NUCLEOTIDE SEQUENCE [LARGE SCALE GENOMIC DNA]</scope>
    <source>
        <strain evidence="13 14">54-13</strain>
    </source>
</reference>
<dbReference type="EC" id="2.7.7.18" evidence="11"/>
<dbReference type="PANTHER" id="PTHR39321">
    <property type="entry name" value="NICOTINATE-NUCLEOTIDE ADENYLYLTRANSFERASE-RELATED"/>
    <property type="match status" value="1"/>
</dbReference>
<feature type="domain" description="Cytidyltransferase-like" evidence="12">
    <location>
        <begin position="7"/>
        <end position="164"/>
    </location>
</feature>
<keyword evidence="6 11" id="KW-0548">Nucleotidyltransferase</keyword>
<organism evidence="13 14">
    <name type="scientific">Heminiphilus faecis</name>
    <dbReference type="NCBI Taxonomy" id="2601703"/>
    <lineage>
        <taxon>Bacteria</taxon>
        <taxon>Pseudomonadati</taxon>
        <taxon>Bacteroidota</taxon>
        <taxon>Bacteroidia</taxon>
        <taxon>Bacteroidales</taxon>
        <taxon>Muribaculaceae</taxon>
        <taxon>Heminiphilus</taxon>
    </lineage>
</organism>
<evidence type="ECO:0000259" key="12">
    <source>
        <dbReference type="Pfam" id="PF01467"/>
    </source>
</evidence>
<name>A0ABV4CSG8_9BACT</name>
<sequence>MKEVIGVLGGSFNPIHSGHLMLASYIAQYGPVDRVWLVLSPRSPFKSDKMLALDSHRFAMLEIACGLSSVIDSCDIELSLPRPSYTITTLRTLATRYPDKSFRLIIGSDNWGGFSGWRDSEAILDEFGLMIYPRPGYELGDIDDPRVIQIKAPVIELSSSFVREGISEGKDMNFFLPSQVYEYIINNKLYINNDGPEIDK</sequence>
<dbReference type="Pfam" id="PF01467">
    <property type="entry name" value="CTP_transf_like"/>
    <property type="match status" value="1"/>
</dbReference>
<dbReference type="InterPro" id="IPR014729">
    <property type="entry name" value="Rossmann-like_a/b/a_fold"/>
</dbReference>
<dbReference type="GO" id="GO:0004515">
    <property type="term" value="F:nicotinate-nucleotide adenylyltransferase activity"/>
    <property type="evidence" value="ECO:0007669"/>
    <property type="project" value="UniProtKB-EC"/>
</dbReference>
<keyword evidence="5 11" id="KW-0808">Transferase</keyword>
<evidence type="ECO:0000256" key="9">
    <source>
        <dbReference type="ARBA" id="ARBA00023027"/>
    </source>
</evidence>
<dbReference type="RefSeq" id="WP_235897986.1">
    <property type="nucleotide sequence ID" value="NZ_JBCLPP010000003.1"/>
</dbReference>
<dbReference type="EMBL" id="JBCLPP010000003">
    <property type="protein sequence ID" value="MEY8244328.1"/>
    <property type="molecule type" value="Genomic_DNA"/>
</dbReference>
<keyword evidence="9 11" id="KW-0520">NAD</keyword>
<proteinExistence type="inferred from homology"/>
<protein>
    <recommendedName>
        <fullName evidence="11">Probable nicotinate-nucleotide adenylyltransferase</fullName>
        <ecNumber evidence="11">2.7.7.18</ecNumber>
    </recommendedName>
    <alternativeName>
        <fullName evidence="11">Deamido-NAD(+) diphosphorylase</fullName>
    </alternativeName>
    <alternativeName>
        <fullName evidence="11">Deamido-NAD(+) pyrophosphorylase</fullName>
    </alternativeName>
    <alternativeName>
        <fullName evidence="11">Nicotinate mononucleotide adenylyltransferase</fullName>
        <shortName evidence="11">NaMN adenylyltransferase</shortName>
    </alternativeName>
</protein>
<comment type="catalytic activity">
    <reaction evidence="10 11">
        <text>nicotinate beta-D-ribonucleotide + ATP + H(+) = deamido-NAD(+) + diphosphate</text>
        <dbReference type="Rhea" id="RHEA:22860"/>
        <dbReference type="ChEBI" id="CHEBI:15378"/>
        <dbReference type="ChEBI" id="CHEBI:30616"/>
        <dbReference type="ChEBI" id="CHEBI:33019"/>
        <dbReference type="ChEBI" id="CHEBI:57502"/>
        <dbReference type="ChEBI" id="CHEBI:58437"/>
        <dbReference type="EC" id="2.7.7.18"/>
    </reaction>
</comment>
<evidence type="ECO:0000256" key="8">
    <source>
        <dbReference type="ARBA" id="ARBA00022840"/>
    </source>
</evidence>
<keyword evidence="14" id="KW-1185">Reference proteome</keyword>
<dbReference type="Proteomes" id="UP001565200">
    <property type="component" value="Unassembled WGS sequence"/>
</dbReference>
<dbReference type="NCBIfam" id="TIGR00482">
    <property type="entry name" value="nicotinate (nicotinamide) nucleotide adenylyltransferase"/>
    <property type="match status" value="1"/>
</dbReference>
<dbReference type="HAMAP" id="MF_00244">
    <property type="entry name" value="NaMN_adenylyltr"/>
    <property type="match status" value="1"/>
</dbReference>